<proteinExistence type="predicted"/>
<keyword evidence="3" id="KW-0050">Antiport</keyword>
<protein>
    <submittedName>
        <fullName evidence="10">Sodium:proton antiporter</fullName>
    </submittedName>
</protein>
<dbReference type="PANTHER" id="PTHR32507">
    <property type="entry name" value="NA(+)/H(+) ANTIPORTER 1"/>
    <property type="match status" value="1"/>
</dbReference>
<dbReference type="Pfam" id="PF00999">
    <property type="entry name" value="Na_H_Exchanger"/>
    <property type="match status" value="1"/>
</dbReference>
<keyword evidence="2" id="KW-0813">Transport</keyword>
<feature type="transmembrane region" description="Helical" evidence="8">
    <location>
        <begin position="198"/>
        <end position="221"/>
    </location>
</feature>
<evidence type="ECO:0000259" key="9">
    <source>
        <dbReference type="Pfam" id="PF00999"/>
    </source>
</evidence>
<keyword evidence="7 8" id="KW-0472">Membrane</keyword>
<name>A0AA49GT73_9BACT</name>
<evidence type="ECO:0000256" key="3">
    <source>
        <dbReference type="ARBA" id="ARBA00022449"/>
    </source>
</evidence>
<feature type="transmembrane region" description="Helical" evidence="8">
    <location>
        <begin position="93"/>
        <end position="116"/>
    </location>
</feature>
<keyword evidence="5 8" id="KW-1133">Transmembrane helix</keyword>
<feature type="transmembrane region" description="Helical" evidence="8">
    <location>
        <begin position="252"/>
        <end position="270"/>
    </location>
</feature>
<sequence length="418" mass="46179">MESYIISITVIGVAALGMTWIPILTKKINISYSIIFLLFGMLIYSLIDQLPWPNPYREQDFTIHMTELIVIVALMGSGLKIDHPFSFKEWKAPFRLVTITMLISIGSMIALALWGLGFDLPSAVLLGAVLAPTDPVLASDVQVGPPNEGENDAVRFSLTAEAGLNDGMAFPFTWLAIGLAVASQTGEPWLAEWLGRDLFYRIGAGVAIGFILGKVITYLFFHLPERYEVPHARDGLVAVSATLMIYGITELAHGYGFMAVFVAAITIRNYEMKHDYHHTLHSFTDQIERILLAILLTLFGGSILEGILNNLTWTMAGIGLGFVLIVRPLGGLIGLLGVPMKMREKVAISFFGIKGIGSFFYLSFALKEVEFAHKGELWSMTAFIVLISIVLHGLTASTTMKKLKIRYINEQKQEKEMA</sequence>
<feature type="transmembrane region" description="Helical" evidence="8">
    <location>
        <begin position="62"/>
        <end position="81"/>
    </location>
</feature>
<gene>
    <name evidence="10" type="ORF">K4G66_13510</name>
</gene>
<dbReference type="InterPro" id="IPR006153">
    <property type="entry name" value="Cation/H_exchanger_TM"/>
</dbReference>
<feature type="transmembrane region" description="Helical" evidence="8">
    <location>
        <begin position="30"/>
        <end position="47"/>
    </location>
</feature>
<keyword evidence="6" id="KW-0406">Ion transport</keyword>
<dbReference type="AlphaFoldDB" id="A0AA49GT73"/>
<reference evidence="10" key="2">
    <citation type="journal article" date="2024" name="Antonie Van Leeuwenhoek">
        <title>Roseihalotalea indica gen. nov., sp. nov., a halophilic Bacteroidetes from mesopelagic Southwest Indian Ocean with higher carbohydrate metabolic potential.</title>
        <authorList>
            <person name="Chen B."/>
            <person name="Zhang M."/>
            <person name="Lin D."/>
            <person name="Ye J."/>
            <person name="Tang K."/>
        </authorList>
    </citation>
    <scope>NUCLEOTIDE SEQUENCE</scope>
    <source>
        <strain evidence="10">TK19036</strain>
    </source>
</reference>
<dbReference type="GO" id="GO:1902600">
    <property type="term" value="P:proton transmembrane transport"/>
    <property type="evidence" value="ECO:0007669"/>
    <property type="project" value="InterPro"/>
</dbReference>
<dbReference type="GO" id="GO:0015297">
    <property type="term" value="F:antiporter activity"/>
    <property type="evidence" value="ECO:0007669"/>
    <property type="project" value="UniProtKB-KW"/>
</dbReference>
<feature type="transmembrane region" description="Helical" evidence="8">
    <location>
        <begin position="377"/>
        <end position="396"/>
    </location>
</feature>
<evidence type="ECO:0000313" key="10">
    <source>
        <dbReference type="EMBL" id="WKN39709.1"/>
    </source>
</evidence>
<feature type="transmembrane region" description="Helical" evidence="8">
    <location>
        <begin position="168"/>
        <end position="186"/>
    </location>
</feature>
<feature type="transmembrane region" description="Helical" evidence="8">
    <location>
        <begin position="314"/>
        <end position="339"/>
    </location>
</feature>
<evidence type="ECO:0000256" key="1">
    <source>
        <dbReference type="ARBA" id="ARBA00004651"/>
    </source>
</evidence>
<evidence type="ECO:0000256" key="6">
    <source>
        <dbReference type="ARBA" id="ARBA00023065"/>
    </source>
</evidence>
<organism evidence="10">
    <name type="scientific">Roseihalotalea indica</name>
    <dbReference type="NCBI Taxonomy" id="2867963"/>
    <lineage>
        <taxon>Bacteria</taxon>
        <taxon>Pseudomonadati</taxon>
        <taxon>Bacteroidota</taxon>
        <taxon>Cytophagia</taxon>
        <taxon>Cytophagales</taxon>
        <taxon>Catalimonadaceae</taxon>
        <taxon>Roseihalotalea</taxon>
    </lineage>
</organism>
<feature type="transmembrane region" description="Helical" evidence="8">
    <location>
        <begin position="290"/>
        <end position="308"/>
    </location>
</feature>
<accession>A0AA49GT73</accession>
<feature type="transmembrane region" description="Helical" evidence="8">
    <location>
        <begin position="346"/>
        <end position="365"/>
    </location>
</feature>
<feature type="domain" description="Cation/H+ exchanger transmembrane" evidence="9">
    <location>
        <begin position="20"/>
        <end position="402"/>
    </location>
</feature>
<feature type="transmembrane region" description="Helical" evidence="8">
    <location>
        <begin position="6"/>
        <end position="23"/>
    </location>
</feature>
<dbReference type="EMBL" id="CP120682">
    <property type="protein sequence ID" value="WKN39709.1"/>
    <property type="molecule type" value="Genomic_DNA"/>
</dbReference>
<evidence type="ECO:0000256" key="4">
    <source>
        <dbReference type="ARBA" id="ARBA00022692"/>
    </source>
</evidence>
<keyword evidence="4 8" id="KW-0812">Transmembrane</keyword>
<dbReference type="PANTHER" id="PTHR32507:SF8">
    <property type="entry name" value="CNH1P"/>
    <property type="match status" value="1"/>
</dbReference>
<reference evidence="10" key="1">
    <citation type="journal article" date="2023" name="Comput. Struct. Biotechnol. J.">
        <title>Discovery of a novel marine Bacteroidetes with a rich repertoire of carbohydrate-active enzymes.</title>
        <authorList>
            <person name="Chen B."/>
            <person name="Liu G."/>
            <person name="Chen Q."/>
            <person name="Wang H."/>
            <person name="Liu L."/>
            <person name="Tang K."/>
        </authorList>
    </citation>
    <scope>NUCLEOTIDE SEQUENCE</scope>
    <source>
        <strain evidence="10">TK19036</strain>
    </source>
</reference>
<evidence type="ECO:0000256" key="5">
    <source>
        <dbReference type="ARBA" id="ARBA00022989"/>
    </source>
</evidence>
<comment type="subcellular location">
    <subcellularLocation>
        <location evidence="1">Cell membrane</location>
        <topology evidence="1">Multi-pass membrane protein</topology>
    </subcellularLocation>
</comment>
<evidence type="ECO:0000256" key="2">
    <source>
        <dbReference type="ARBA" id="ARBA00022448"/>
    </source>
</evidence>
<evidence type="ECO:0000256" key="7">
    <source>
        <dbReference type="ARBA" id="ARBA00023136"/>
    </source>
</evidence>
<evidence type="ECO:0000256" key="8">
    <source>
        <dbReference type="SAM" id="Phobius"/>
    </source>
</evidence>
<dbReference type="GO" id="GO:0005886">
    <property type="term" value="C:plasma membrane"/>
    <property type="evidence" value="ECO:0007669"/>
    <property type="project" value="UniProtKB-SubCell"/>
</dbReference>